<dbReference type="AlphaFoldDB" id="A0A6A4HFP1"/>
<accession>A0A6A4HFP1</accession>
<reference evidence="1" key="1">
    <citation type="journal article" date="2019" name="Environ. Microbiol.">
        <title>Fungal ecological strategies reflected in gene transcription - a case study of two litter decomposers.</title>
        <authorList>
            <person name="Barbi F."/>
            <person name="Kohler A."/>
            <person name="Barry K."/>
            <person name="Baskaran P."/>
            <person name="Daum C."/>
            <person name="Fauchery L."/>
            <person name="Ihrmark K."/>
            <person name="Kuo A."/>
            <person name="LaButti K."/>
            <person name="Lipzen A."/>
            <person name="Morin E."/>
            <person name="Grigoriev I.V."/>
            <person name="Henrissat B."/>
            <person name="Lindahl B."/>
            <person name="Martin F."/>
        </authorList>
    </citation>
    <scope>NUCLEOTIDE SEQUENCE</scope>
    <source>
        <strain evidence="1">JB14</strain>
    </source>
</reference>
<evidence type="ECO:0000313" key="2">
    <source>
        <dbReference type="Proteomes" id="UP000799118"/>
    </source>
</evidence>
<organism evidence="1 2">
    <name type="scientific">Gymnopus androsaceus JB14</name>
    <dbReference type="NCBI Taxonomy" id="1447944"/>
    <lineage>
        <taxon>Eukaryota</taxon>
        <taxon>Fungi</taxon>
        <taxon>Dikarya</taxon>
        <taxon>Basidiomycota</taxon>
        <taxon>Agaricomycotina</taxon>
        <taxon>Agaricomycetes</taxon>
        <taxon>Agaricomycetidae</taxon>
        <taxon>Agaricales</taxon>
        <taxon>Marasmiineae</taxon>
        <taxon>Omphalotaceae</taxon>
        <taxon>Gymnopus</taxon>
    </lineage>
</organism>
<keyword evidence="2" id="KW-1185">Reference proteome</keyword>
<gene>
    <name evidence="1" type="ORF">BT96DRAFT_996643</name>
</gene>
<proteinExistence type="predicted"/>
<name>A0A6A4HFP1_9AGAR</name>
<sequence length="62" mass="7047">MRGPNGIEVESDLAQEEFDAEYEKNEDSDFTEDDLDLGLIGCIDVVNLSNNVWEMEMDEEGM</sequence>
<protein>
    <submittedName>
        <fullName evidence="1">Uncharacterized protein</fullName>
    </submittedName>
</protein>
<dbReference type="Proteomes" id="UP000799118">
    <property type="component" value="Unassembled WGS sequence"/>
</dbReference>
<dbReference type="EMBL" id="ML769512">
    <property type="protein sequence ID" value="KAE9396498.1"/>
    <property type="molecule type" value="Genomic_DNA"/>
</dbReference>
<evidence type="ECO:0000313" key="1">
    <source>
        <dbReference type="EMBL" id="KAE9396498.1"/>
    </source>
</evidence>